<dbReference type="AlphaFoldDB" id="J9G558"/>
<dbReference type="Pfam" id="PF01656">
    <property type="entry name" value="CbiA"/>
    <property type="match status" value="1"/>
</dbReference>
<sequence>MRILFASGKGGAGKTTVTAGIAALWPKPCVVADADVEAPDLAIFLKPTLTAERTIELDVPVAVDASRCNLCGECIELCQFNA</sequence>
<feature type="non-terminal residue" evidence="2">
    <location>
        <position position="82"/>
    </location>
</feature>
<dbReference type="SUPFAM" id="SSF52540">
    <property type="entry name" value="P-loop containing nucleoside triphosphate hydrolases"/>
    <property type="match status" value="1"/>
</dbReference>
<name>J9G558_9ZZZZ</name>
<dbReference type="InterPro" id="IPR002586">
    <property type="entry name" value="CobQ/CobB/MinD/ParA_Nub-bd_dom"/>
</dbReference>
<dbReference type="Pfam" id="PF00037">
    <property type="entry name" value="Fer4"/>
    <property type="match status" value="1"/>
</dbReference>
<dbReference type="SUPFAM" id="SSF54862">
    <property type="entry name" value="4Fe-4S ferredoxins"/>
    <property type="match status" value="1"/>
</dbReference>
<gene>
    <name evidence="2" type="ORF">EVA_17264</name>
</gene>
<dbReference type="Gene3D" id="3.40.50.300">
    <property type="entry name" value="P-loop containing nucleotide triphosphate hydrolases"/>
    <property type="match status" value="1"/>
</dbReference>
<accession>J9G558</accession>
<protein>
    <submittedName>
        <fullName evidence="2">Cobyrinic acid ac-diamide synthase</fullName>
    </submittedName>
</protein>
<reference evidence="2" key="1">
    <citation type="journal article" date="2012" name="PLoS ONE">
        <title>Gene sets for utilization of primary and secondary nutrition supplies in the distal gut of endangered iberian lynx.</title>
        <authorList>
            <person name="Alcaide M."/>
            <person name="Messina E."/>
            <person name="Richter M."/>
            <person name="Bargiela R."/>
            <person name="Peplies J."/>
            <person name="Huws S.A."/>
            <person name="Newbold C.J."/>
            <person name="Golyshin P.N."/>
            <person name="Simon M.A."/>
            <person name="Lopez G."/>
            <person name="Yakimov M.M."/>
            <person name="Ferrer M."/>
        </authorList>
    </citation>
    <scope>NUCLEOTIDE SEQUENCE</scope>
</reference>
<dbReference type="InterPro" id="IPR027417">
    <property type="entry name" value="P-loop_NTPase"/>
</dbReference>
<dbReference type="PANTHER" id="PTHR43063">
    <property type="entry name" value="4FE-4S CLUSTER CONTAINING PARA FAMILY ATPASE PROTEIN"/>
    <property type="match status" value="1"/>
</dbReference>
<proteinExistence type="predicted"/>
<feature type="domain" description="4Fe-4S ferredoxin-type" evidence="1">
    <location>
        <begin position="59"/>
        <end position="82"/>
    </location>
</feature>
<dbReference type="InterPro" id="IPR017896">
    <property type="entry name" value="4Fe4S_Fe-S-bd"/>
</dbReference>
<organism evidence="2">
    <name type="scientific">gut metagenome</name>
    <dbReference type="NCBI Taxonomy" id="749906"/>
    <lineage>
        <taxon>unclassified sequences</taxon>
        <taxon>metagenomes</taxon>
        <taxon>organismal metagenomes</taxon>
    </lineage>
</organism>
<evidence type="ECO:0000259" key="1">
    <source>
        <dbReference type="PROSITE" id="PS51379"/>
    </source>
</evidence>
<evidence type="ECO:0000313" key="2">
    <source>
        <dbReference type="EMBL" id="EJW94629.1"/>
    </source>
</evidence>
<dbReference type="PROSITE" id="PS51379">
    <property type="entry name" value="4FE4S_FER_2"/>
    <property type="match status" value="1"/>
</dbReference>
<dbReference type="PANTHER" id="PTHR43063:SF1">
    <property type="entry name" value="4FE-4S CLUSTER CONTAINING PARA FAMILY ATPASE PROTEIN"/>
    <property type="match status" value="1"/>
</dbReference>
<comment type="caution">
    <text evidence="2">The sequence shown here is derived from an EMBL/GenBank/DDBJ whole genome shotgun (WGS) entry which is preliminary data.</text>
</comment>
<dbReference type="EMBL" id="AMCI01006263">
    <property type="protein sequence ID" value="EJW94629.1"/>
    <property type="molecule type" value="Genomic_DNA"/>
</dbReference>